<dbReference type="PANTHER" id="PTHR30390:SF6">
    <property type="entry name" value="DNAA INITIATOR-ASSOCIATING PROTEIN DIAA"/>
    <property type="match status" value="1"/>
</dbReference>
<comment type="subcellular location">
    <subcellularLocation>
        <location evidence="3">Cytoplasm</location>
    </subcellularLocation>
</comment>
<dbReference type="AlphaFoldDB" id="A0AA35QZD5"/>
<dbReference type="PROSITE" id="PS51464">
    <property type="entry name" value="SIS"/>
    <property type="match status" value="1"/>
</dbReference>
<dbReference type="CDD" id="cd05006">
    <property type="entry name" value="SIS_GmhA"/>
    <property type="match status" value="1"/>
</dbReference>
<dbReference type="InterPro" id="IPR035461">
    <property type="entry name" value="GmhA/DiaA"/>
</dbReference>
<comment type="cofactor">
    <cofactor evidence="2">
        <name>Zn(2+)</name>
        <dbReference type="ChEBI" id="CHEBI:29105"/>
    </cofactor>
</comment>
<evidence type="ECO:0000256" key="10">
    <source>
        <dbReference type="ARBA" id="ARBA00023277"/>
    </source>
</evidence>
<evidence type="ECO:0000256" key="2">
    <source>
        <dbReference type="ARBA" id="ARBA00001947"/>
    </source>
</evidence>
<dbReference type="Gene3D" id="3.40.50.10490">
    <property type="entry name" value="Glucose-6-phosphate isomerase like protein, domain 1"/>
    <property type="match status" value="1"/>
</dbReference>
<name>A0AA35QZD5_GEOBA</name>
<comment type="similarity">
    <text evidence="4">Belongs to the SIS family. GmhA subfamily.</text>
</comment>
<evidence type="ECO:0000256" key="8">
    <source>
        <dbReference type="ARBA" id="ARBA00022833"/>
    </source>
</evidence>
<dbReference type="InterPro" id="IPR050099">
    <property type="entry name" value="SIS_GmhA/DiaA_subfam"/>
</dbReference>
<keyword evidence="7" id="KW-0479">Metal-binding</keyword>
<dbReference type="InterPro" id="IPR001347">
    <property type="entry name" value="SIS_dom"/>
</dbReference>
<evidence type="ECO:0000256" key="9">
    <source>
        <dbReference type="ARBA" id="ARBA00023235"/>
    </source>
</evidence>
<dbReference type="Proteomes" id="UP001174909">
    <property type="component" value="Unassembled WGS sequence"/>
</dbReference>
<dbReference type="GO" id="GO:0097367">
    <property type="term" value="F:carbohydrate derivative binding"/>
    <property type="evidence" value="ECO:0007669"/>
    <property type="project" value="InterPro"/>
</dbReference>
<evidence type="ECO:0000313" key="13">
    <source>
        <dbReference type="Proteomes" id="UP001174909"/>
    </source>
</evidence>
<dbReference type="GO" id="GO:0005737">
    <property type="term" value="C:cytoplasm"/>
    <property type="evidence" value="ECO:0007669"/>
    <property type="project" value="UniProtKB-SubCell"/>
</dbReference>
<dbReference type="EMBL" id="CASHTH010000270">
    <property type="protein sequence ID" value="CAI7996504.1"/>
    <property type="molecule type" value="Genomic_DNA"/>
</dbReference>
<evidence type="ECO:0000256" key="6">
    <source>
        <dbReference type="ARBA" id="ARBA00022490"/>
    </source>
</evidence>
<accession>A0AA35QZD5</accession>
<keyword evidence="10" id="KW-0119">Carbohydrate metabolism</keyword>
<keyword evidence="8" id="KW-0862">Zinc</keyword>
<dbReference type="Pfam" id="PF13580">
    <property type="entry name" value="SIS_2"/>
    <property type="match status" value="1"/>
</dbReference>
<dbReference type="GO" id="GO:0046872">
    <property type="term" value="F:metal ion binding"/>
    <property type="evidence" value="ECO:0007669"/>
    <property type="project" value="UniProtKB-KW"/>
</dbReference>
<evidence type="ECO:0000313" key="12">
    <source>
        <dbReference type="EMBL" id="CAI7996504.1"/>
    </source>
</evidence>
<evidence type="ECO:0000256" key="7">
    <source>
        <dbReference type="ARBA" id="ARBA00022723"/>
    </source>
</evidence>
<keyword evidence="6" id="KW-0963">Cytoplasm</keyword>
<dbReference type="EC" id="5.3.1.28" evidence="5"/>
<evidence type="ECO:0000259" key="11">
    <source>
        <dbReference type="PROSITE" id="PS51464"/>
    </source>
</evidence>
<proteinExistence type="inferred from homology"/>
<reference evidence="12" key="1">
    <citation type="submission" date="2023-03" db="EMBL/GenBank/DDBJ databases">
        <authorList>
            <person name="Steffen K."/>
            <person name="Cardenas P."/>
        </authorList>
    </citation>
    <scope>NUCLEOTIDE SEQUENCE</scope>
</reference>
<comment type="catalytic activity">
    <reaction evidence="1">
        <text>2 D-sedoheptulose 7-phosphate = D-glycero-alpha-D-manno-heptose 7-phosphate + D-glycero-beta-D-manno-heptose 7-phosphate</text>
        <dbReference type="Rhea" id="RHEA:27489"/>
        <dbReference type="ChEBI" id="CHEBI:57483"/>
        <dbReference type="ChEBI" id="CHEBI:60203"/>
        <dbReference type="ChEBI" id="CHEBI:60204"/>
        <dbReference type="EC" id="5.3.1.28"/>
    </reaction>
</comment>
<dbReference type="PANTHER" id="PTHR30390">
    <property type="entry name" value="SEDOHEPTULOSE 7-PHOSPHATE ISOMERASE / DNAA INITIATOR-ASSOCIATING FACTOR FOR REPLICATION INITIATION"/>
    <property type="match status" value="1"/>
</dbReference>
<feature type="domain" description="SIS" evidence="11">
    <location>
        <begin position="36"/>
        <end position="193"/>
    </location>
</feature>
<evidence type="ECO:0000256" key="1">
    <source>
        <dbReference type="ARBA" id="ARBA00000348"/>
    </source>
</evidence>
<sequence length="193" mass="20229">MDTMQSKIADILHDAISTKQRLAGHTESIEWSARLLIDALAKGHKVLVCGNGGSAADAQHMAGELVGRFQKNRRGLPCVALTTDTSILTACANDFGYEEVFARQVEAIGAADDVLVGISTSGNSANVIKAFEAAASAGMKRVALTGNDGGHVAQMDGVLSIVVPSCSTQRIQEGHLTIIHVLCELVEDALFGN</sequence>
<organism evidence="12 13">
    <name type="scientific">Geodia barretti</name>
    <name type="common">Barrett's horny sponge</name>
    <dbReference type="NCBI Taxonomy" id="519541"/>
    <lineage>
        <taxon>Eukaryota</taxon>
        <taxon>Metazoa</taxon>
        <taxon>Porifera</taxon>
        <taxon>Demospongiae</taxon>
        <taxon>Heteroscleromorpha</taxon>
        <taxon>Tetractinellida</taxon>
        <taxon>Astrophorina</taxon>
        <taxon>Geodiidae</taxon>
        <taxon>Geodia</taxon>
    </lineage>
</organism>
<gene>
    <name evidence="12" type="ORF">GBAR_LOCUS1882</name>
</gene>
<evidence type="ECO:0000256" key="5">
    <source>
        <dbReference type="ARBA" id="ARBA00012580"/>
    </source>
</evidence>
<keyword evidence="13" id="KW-1185">Reference proteome</keyword>
<dbReference type="SUPFAM" id="SSF53697">
    <property type="entry name" value="SIS domain"/>
    <property type="match status" value="1"/>
</dbReference>
<dbReference type="InterPro" id="IPR004515">
    <property type="entry name" value="Phosphoheptose_Isoase"/>
</dbReference>
<dbReference type="NCBIfam" id="TIGR00441">
    <property type="entry name" value="gmhA"/>
    <property type="match status" value="1"/>
</dbReference>
<dbReference type="GO" id="GO:1901135">
    <property type="term" value="P:carbohydrate derivative metabolic process"/>
    <property type="evidence" value="ECO:0007669"/>
    <property type="project" value="InterPro"/>
</dbReference>
<keyword evidence="9 12" id="KW-0413">Isomerase</keyword>
<dbReference type="HAMAP" id="MF_00067">
    <property type="entry name" value="GmhA"/>
    <property type="match status" value="1"/>
</dbReference>
<evidence type="ECO:0000256" key="3">
    <source>
        <dbReference type="ARBA" id="ARBA00004496"/>
    </source>
</evidence>
<evidence type="ECO:0000256" key="4">
    <source>
        <dbReference type="ARBA" id="ARBA00009894"/>
    </source>
</evidence>
<dbReference type="GO" id="GO:0008968">
    <property type="term" value="F:D-sedoheptulose 7-phosphate isomerase activity"/>
    <property type="evidence" value="ECO:0007669"/>
    <property type="project" value="InterPro"/>
</dbReference>
<protein>
    <recommendedName>
        <fullName evidence="5">D-sedoheptulose-7-phosphate isomerase</fullName>
        <ecNumber evidence="5">5.3.1.28</ecNumber>
    </recommendedName>
</protein>
<comment type="caution">
    <text evidence="12">The sequence shown here is derived from an EMBL/GenBank/DDBJ whole genome shotgun (WGS) entry which is preliminary data.</text>
</comment>
<dbReference type="InterPro" id="IPR046348">
    <property type="entry name" value="SIS_dom_sf"/>
</dbReference>